<dbReference type="EMBL" id="ABXP02000125">
    <property type="protein sequence ID" value="KKC28554.1"/>
    <property type="molecule type" value="Genomic_DNA"/>
</dbReference>
<sequence>MYYIDKERKSKATFIFIFSDVSFLSIDKNGLREKTVLLFKGYRS</sequence>
<evidence type="ECO:0000313" key="1">
    <source>
        <dbReference type="EMBL" id="KKC28554.1"/>
    </source>
</evidence>
<gene>
    <name evidence="1" type="ORF">CDSM653_02472</name>
</gene>
<reference evidence="1 2" key="2">
    <citation type="journal article" date="2015" name="BMC Genomics">
        <title>Analysis of three genomes within the thermophilic bacterial species Caldanaerobacter subterraneus with a focus on carbon monoxide dehydrogenase evolution and hydrolase diversity.</title>
        <authorList>
            <person name="Sant'Anna F.H."/>
            <person name="Lebedinsky A.V."/>
            <person name="Sokolova T.G."/>
            <person name="Robb F.T."/>
            <person name="Gonzalez J.M."/>
        </authorList>
    </citation>
    <scope>NUCLEOTIDE SEQUENCE [LARGE SCALE GENOMIC DNA]</scope>
    <source>
        <strain evidence="1 2">DSM 12653</strain>
    </source>
</reference>
<protein>
    <submittedName>
        <fullName evidence="1">Uncharacterized protein</fullName>
    </submittedName>
</protein>
<comment type="caution">
    <text evidence="1">The sequence shown here is derived from an EMBL/GenBank/DDBJ whole genome shotgun (WGS) entry which is preliminary data.</text>
</comment>
<evidence type="ECO:0000313" key="2">
    <source>
        <dbReference type="Proteomes" id="UP000010146"/>
    </source>
</evidence>
<proteinExistence type="predicted"/>
<dbReference type="AlphaFoldDB" id="A0A0F5PL46"/>
<accession>A0A0F5PL46</accession>
<organism evidence="1 2">
    <name type="scientific">Caldanaerobacter subterraneus subsp. pacificus DSM 12653</name>
    <dbReference type="NCBI Taxonomy" id="391606"/>
    <lineage>
        <taxon>Bacteria</taxon>
        <taxon>Bacillati</taxon>
        <taxon>Bacillota</taxon>
        <taxon>Clostridia</taxon>
        <taxon>Thermoanaerobacterales</taxon>
        <taxon>Thermoanaerobacteraceae</taxon>
        <taxon>Caldanaerobacter</taxon>
    </lineage>
</organism>
<name>A0A0F5PL46_9THEO</name>
<reference evidence="1 2" key="1">
    <citation type="submission" date="2008-07" db="EMBL/GenBank/DDBJ databases">
        <authorList>
            <person name="Gonzalez J."/>
            <person name="Sokolova T."/>
            <person name="Ferriera S."/>
            <person name="Johnson J."/>
            <person name="Kravitz S."/>
            <person name="Beeson K."/>
            <person name="Sutton G."/>
            <person name="Rogers Y.-H."/>
            <person name="Friedman R."/>
            <person name="Frazier M."/>
            <person name="Venter J.C."/>
        </authorList>
    </citation>
    <scope>NUCLEOTIDE SEQUENCE [LARGE SCALE GENOMIC DNA]</scope>
    <source>
        <strain evidence="1 2">DSM 12653</strain>
    </source>
</reference>
<dbReference type="Proteomes" id="UP000010146">
    <property type="component" value="Unassembled WGS sequence"/>
</dbReference>
<reference evidence="2" key="3">
    <citation type="submission" date="2015-02" db="EMBL/GenBank/DDBJ databases">
        <title>Genome analysis of three genomes within the thermophilic hydrogenogenic bacterial species Caldanaerobacter subterraneus.</title>
        <authorList>
            <person name="Sant'Anna F.H."/>
            <person name="Lebedinsky A."/>
            <person name="Sokolova T."/>
            <person name="Robb F.T."/>
            <person name="Gonzalez J.M."/>
        </authorList>
    </citation>
    <scope>NUCLEOTIDE SEQUENCE [LARGE SCALE GENOMIC DNA]</scope>
    <source>
        <strain evidence="2">DSM 12653</strain>
    </source>
</reference>